<name>A0ABW0PUX0_9HYPH</name>
<dbReference type="SUPFAM" id="SSF53850">
    <property type="entry name" value="Periplasmic binding protein-like II"/>
    <property type="match status" value="1"/>
</dbReference>
<comment type="caution">
    <text evidence="4">The sequence shown here is derived from an EMBL/GenBank/DDBJ whole genome shotgun (WGS) entry which is preliminary data.</text>
</comment>
<organism evidence="4 5">
    <name type="scientific">Kaistia terrae</name>
    <dbReference type="NCBI Taxonomy" id="537017"/>
    <lineage>
        <taxon>Bacteria</taxon>
        <taxon>Pseudomonadati</taxon>
        <taxon>Pseudomonadota</taxon>
        <taxon>Alphaproteobacteria</taxon>
        <taxon>Hyphomicrobiales</taxon>
        <taxon>Kaistiaceae</taxon>
        <taxon>Kaistia</taxon>
    </lineage>
</organism>
<evidence type="ECO:0000313" key="5">
    <source>
        <dbReference type="Proteomes" id="UP001596150"/>
    </source>
</evidence>
<evidence type="ECO:0000256" key="2">
    <source>
        <dbReference type="ARBA" id="ARBA00005695"/>
    </source>
</evidence>
<dbReference type="InterPro" id="IPR039424">
    <property type="entry name" value="SBP_5"/>
</dbReference>
<evidence type="ECO:0000313" key="4">
    <source>
        <dbReference type="EMBL" id="MFC5515327.1"/>
    </source>
</evidence>
<dbReference type="InterPro" id="IPR030678">
    <property type="entry name" value="Peptide/Ni-bd"/>
</dbReference>
<reference evidence="5" key="1">
    <citation type="journal article" date="2019" name="Int. J. Syst. Evol. Microbiol.">
        <title>The Global Catalogue of Microorganisms (GCM) 10K type strain sequencing project: providing services to taxonomists for standard genome sequencing and annotation.</title>
        <authorList>
            <consortium name="The Broad Institute Genomics Platform"/>
            <consortium name="The Broad Institute Genome Sequencing Center for Infectious Disease"/>
            <person name="Wu L."/>
            <person name="Ma J."/>
        </authorList>
    </citation>
    <scope>NUCLEOTIDE SEQUENCE [LARGE SCALE GENOMIC DNA]</scope>
    <source>
        <strain evidence="5">KACC 12633</strain>
    </source>
</reference>
<dbReference type="InterPro" id="IPR000914">
    <property type="entry name" value="SBP_5_dom"/>
</dbReference>
<dbReference type="Gene3D" id="3.10.105.10">
    <property type="entry name" value="Dipeptide-binding Protein, Domain 3"/>
    <property type="match status" value="1"/>
</dbReference>
<evidence type="ECO:0000259" key="3">
    <source>
        <dbReference type="Pfam" id="PF00496"/>
    </source>
</evidence>
<dbReference type="Gene3D" id="3.40.190.10">
    <property type="entry name" value="Periplasmic binding protein-like II"/>
    <property type="match status" value="1"/>
</dbReference>
<comment type="similarity">
    <text evidence="2">Belongs to the bacterial solute-binding protein 5 family.</text>
</comment>
<sequence length="543" mass="59892">MSSISSLLKPSVTMRRTLSGLMIGAMMTAATVLTPMSRASADTVLTIGIEADLAKLDPHISGTWNTFKALSHIYEGFVAEDLLAQGVSTPPIVPALAESWTVSDDAKTYTFKLRQGVQFHDGTPWNAAAAKFNMDRMLDSKFKYFQPGAVPMLQWVWGDLDSYKVIDDYTVEIKLKQPNSEFLRRLAAGGSGTPRMISPAAIEKFGNDGIGQNAVGTGPFMLTERVVGEKTVLSKNPNYWDPKRAPKVDRLILRGIPEVSTRELALMSGEVDMIATPSPDSIDYLEAQGLTIVKGPVATIYPIWLNFKEKPLQDVRVRKAMAMAIDREGMTKFLRRGTAVPAYGILNFGGPGWDADYRDWPFDPEGAKKLLAEAGYPNGFETRLDWTMGGGGDVNTRADAEWLQRDFARIGIKASIETFDNGTYWDMMAKGIREGSCCMQVSWGETGFYWLDLVVSKAATPPNGFNSGYYDNPKMDELLAQARSAPNEEGMVAKLHELRDAVTADVAFIPVYTPLQVYAMRPNVKGFVLAPQHWADFTSITKE</sequence>
<dbReference type="Proteomes" id="UP001596150">
    <property type="component" value="Unassembled WGS sequence"/>
</dbReference>
<feature type="domain" description="Solute-binding protein family 5" evidence="3">
    <location>
        <begin position="92"/>
        <end position="430"/>
    </location>
</feature>
<dbReference type="RefSeq" id="WP_266343317.1">
    <property type="nucleotide sequence ID" value="NZ_JAPKNH010000002.1"/>
</dbReference>
<proteinExistence type="inferred from homology"/>
<keyword evidence="5" id="KW-1185">Reference proteome</keyword>
<dbReference type="Gene3D" id="3.90.76.10">
    <property type="entry name" value="Dipeptide-binding Protein, Domain 1"/>
    <property type="match status" value="1"/>
</dbReference>
<dbReference type="PANTHER" id="PTHR30290:SF83">
    <property type="entry name" value="ABC TRANSPORTER SUBSTRATE-BINDING PROTEIN"/>
    <property type="match status" value="1"/>
</dbReference>
<accession>A0ABW0PUX0</accession>
<evidence type="ECO:0000256" key="1">
    <source>
        <dbReference type="ARBA" id="ARBA00004418"/>
    </source>
</evidence>
<dbReference type="PIRSF" id="PIRSF002741">
    <property type="entry name" value="MppA"/>
    <property type="match status" value="1"/>
</dbReference>
<protein>
    <submittedName>
        <fullName evidence="4">ABC transporter substrate-binding protein</fullName>
    </submittedName>
</protein>
<dbReference type="Pfam" id="PF00496">
    <property type="entry name" value="SBP_bac_5"/>
    <property type="match status" value="1"/>
</dbReference>
<dbReference type="EMBL" id="JBHSML010000002">
    <property type="protein sequence ID" value="MFC5515327.1"/>
    <property type="molecule type" value="Genomic_DNA"/>
</dbReference>
<comment type="subcellular location">
    <subcellularLocation>
        <location evidence="1">Periplasm</location>
    </subcellularLocation>
</comment>
<dbReference type="PANTHER" id="PTHR30290">
    <property type="entry name" value="PERIPLASMIC BINDING COMPONENT OF ABC TRANSPORTER"/>
    <property type="match status" value="1"/>
</dbReference>
<gene>
    <name evidence="4" type="ORF">ACFPP9_06055</name>
</gene>